<organism evidence="1 2">
    <name type="scientific">ssRNA phage SRR5467091_13</name>
    <dbReference type="NCBI Taxonomy" id="2786463"/>
    <lineage>
        <taxon>Viruses</taxon>
        <taxon>Riboviria</taxon>
        <taxon>Orthornavirae</taxon>
        <taxon>Lenarviricota</taxon>
        <taxon>Leviviricetes</taxon>
        <taxon>Timlovirales</taxon>
        <taxon>Steitzviridae</taxon>
        <taxon>Arawsmovirus</taxon>
        <taxon>Arawsmovirus sp. 'borborovivens'</taxon>
    </lineage>
</organism>
<dbReference type="Proteomes" id="UP000677961">
    <property type="component" value="Segment"/>
</dbReference>
<evidence type="ECO:0000313" key="2">
    <source>
        <dbReference type="Proteomes" id="UP000677961"/>
    </source>
</evidence>
<gene>
    <name evidence="1" type="primary">SRR5467091_13_1</name>
</gene>
<reference evidence="1" key="1">
    <citation type="submission" date="2020-09" db="EMBL/GenBank/DDBJ databases">
        <title>Leviviricetes taxonomy.</title>
        <authorList>
            <person name="Stockdale S.R."/>
            <person name="Callanan J."/>
            <person name="Adriaenssens E.M."/>
            <person name="Kuhn J.H."/>
            <person name="Rumnieks J."/>
            <person name="Shkoporov A."/>
            <person name="Draper L.A."/>
            <person name="Ross P."/>
            <person name="Hill C."/>
        </authorList>
    </citation>
    <scope>NUCLEOTIDE SEQUENCE</scope>
</reference>
<sequence>MRTRTRSYCMTSISSAEKIVQPVGGTSKSYAYRETAGASTYTSTITDRMGRGRINPCLHKRTSAEFLPCEDTVRWSIRTAYQTIHYTAIFRCVGTRGYAGQRWYIPPLGKYSVEPDWFVAMENLFSYAANEVVGDIQSLDALVSLPQTLKTARSISRRLSRYVPTLGKTLLTLSDLYLSYQFGIRQLGIDITSFFEAILNMDRRVQAAQRYSGQWRRVRASAPVKVSGTSAPRPEPLANLSQTWVHTDVTDYRATVQASFFTEVKSNLTGRYWAGALGLENIPRAAWEAIPLSFVVDWFSNISGMLDRIPAYREARQLSHIIAWRDACYSLKYTVDTTCEFSPNYNDIWGFGQQMSGDGISGSPAYQSQVCSTFKPISRRRLVYYQREAGFPRFLPTKEYWLEGGRARYSVRQAVTGGALLTLWLERK</sequence>
<dbReference type="GeneID" id="80399588"/>
<proteinExistence type="predicted"/>
<accession>A0A8S5L453</accession>
<dbReference type="KEGG" id="vg:80399588"/>
<dbReference type="RefSeq" id="YP_010770307.1">
    <property type="nucleotide sequence ID" value="NC_074228.1"/>
</dbReference>
<protein>
    <submittedName>
        <fullName evidence="1">Maturation protein</fullName>
    </submittedName>
</protein>
<evidence type="ECO:0000313" key="1">
    <source>
        <dbReference type="EMBL" id="DAD52510.1"/>
    </source>
</evidence>
<name>A0A8S5L453_9VIRU</name>
<dbReference type="EMBL" id="BK014126">
    <property type="protein sequence ID" value="DAD52510.1"/>
    <property type="molecule type" value="Genomic_RNA"/>
</dbReference>